<dbReference type="GO" id="GO:0003700">
    <property type="term" value="F:DNA-binding transcription factor activity"/>
    <property type="evidence" value="ECO:0007669"/>
    <property type="project" value="InterPro"/>
</dbReference>
<keyword evidence="1" id="KW-0479">Metal-binding</keyword>
<evidence type="ECO:0000313" key="5">
    <source>
        <dbReference type="Proteomes" id="UP000243975"/>
    </source>
</evidence>
<dbReference type="SUPFAM" id="SSF57667">
    <property type="entry name" value="beta-beta-alpha zinc fingers"/>
    <property type="match status" value="1"/>
</dbReference>
<keyword evidence="1" id="KW-0862">Zinc</keyword>
<reference evidence="4 5" key="1">
    <citation type="journal article" date="2016" name="Sci. Rep.">
        <title>The genome sequence of the outbreeding globe artichoke constructed de novo incorporating a phase-aware low-pass sequencing strategy of F1 progeny.</title>
        <authorList>
            <person name="Scaglione D."/>
            <person name="Reyes-Chin-Wo S."/>
            <person name="Acquadro A."/>
            <person name="Froenicke L."/>
            <person name="Portis E."/>
            <person name="Beitel C."/>
            <person name="Tirone M."/>
            <person name="Mauro R."/>
            <person name="Lo Monaco A."/>
            <person name="Mauromicale G."/>
            <person name="Faccioli P."/>
            <person name="Cattivelli L."/>
            <person name="Rieseberg L."/>
            <person name="Michelmore R."/>
            <person name="Lanteri S."/>
        </authorList>
    </citation>
    <scope>NUCLEOTIDE SEQUENCE [LARGE SCALE GENOMIC DNA]</scope>
    <source>
        <strain evidence="4">2C</strain>
    </source>
</reference>
<dbReference type="PANTHER" id="PTHR45730:SF109">
    <property type="entry name" value="ZINC FINGER PROTEIN KNUCKLES"/>
    <property type="match status" value="1"/>
</dbReference>
<dbReference type="GO" id="GO:0008270">
    <property type="term" value="F:zinc ion binding"/>
    <property type="evidence" value="ECO:0007669"/>
    <property type="project" value="UniProtKB-KW"/>
</dbReference>
<dbReference type="Gene3D" id="3.30.160.60">
    <property type="entry name" value="Classic Zinc Finger"/>
    <property type="match status" value="1"/>
</dbReference>
<feature type="compositionally biased region" description="Basic and acidic residues" evidence="2">
    <location>
        <begin position="1"/>
        <end position="13"/>
    </location>
</feature>
<dbReference type="InterPro" id="IPR013087">
    <property type="entry name" value="Znf_C2H2_type"/>
</dbReference>
<accession>A0A103XR28</accession>
<feature type="compositionally biased region" description="Polar residues" evidence="2">
    <location>
        <begin position="374"/>
        <end position="386"/>
    </location>
</feature>
<feature type="region of interest" description="Disordered" evidence="2">
    <location>
        <begin position="1"/>
        <end position="77"/>
    </location>
</feature>
<feature type="domain" description="C2H2-type" evidence="3">
    <location>
        <begin position="81"/>
        <end position="108"/>
    </location>
</feature>
<proteinExistence type="predicted"/>
<evidence type="ECO:0000259" key="3">
    <source>
        <dbReference type="PROSITE" id="PS50157"/>
    </source>
</evidence>
<evidence type="ECO:0000256" key="1">
    <source>
        <dbReference type="PROSITE-ProRule" id="PRU00042"/>
    </source>
</evidence>
<organism evidence="4 5">
    <name type="scientific">Cynara cardunculus var. scolymus</name>
    <name type="common">Globe artichoke</name>
    <name type="synonym">Cynara scolymus</name>
    <dbReference type="NCBI Taxonomy" id="59895"/>
    <lineage>
        <taxon>Eukaryota</taxon>
        <taxon>Viridiplantae</taxon>
        <taxon>Streptophyta</taxon>
        <taxon>Embryophyta</taxon>
        <taxon>Tracheophyta</taxon>
        <taxon>Spermatophyta</taxon>
        <taxon>Magnoliopsida</taxon>
        <taxon>eudicotyledons</taxon>
        <taxon>Gunneridae</taxon>
        <taxon>Pentapetalae</taxon>
        <taxon>asterids</taxon>
        <taxon>campanulids</taxon>
        <taxon>Asterales</taxon>
        <taxon>Asteraceae</taxon>
        <taxon>Carduoideae</taxon>
        <taxon>Cardueae</taxon>
        <taxon>Carduinae</taxon>
        <taxon>Cynara</taxon>
    </lineage>
</organism>
<dbReference type="PROSITE" id="PS50157">
    <property type="entry name" value="ZINC_FINGER_C2H2_2"/>
    <property type="match status" value="1"/>
</dbReference>
<feature type="compositionally biased region" description="Polar residues" evidence="2">
    <location>
        <begin position="17"/>
        <end position="31"/>
    </location>
</feature>
<dbReference type="AlphaFoldDB" id="A0A103XR28"/>
<feature type="region of interest" description="Disordered" evidence="2">
    <location>
        <begin position="333"/>
        <end position="386"/>
    </location>
</feature>
<dbReference type="Proteomes" id="UP000243975">
    <property type="component" value="Unassembled WGS sequence"/>
</dbReference>
<dbReference type="EMBL" id="LEKV01004392">
    <property type="protein sequence ID" value="KVH95331.1"/>
    <property type="molecule type" value="Genomic_DNA"/>
</dbReference>
<comment type="caution">
    <text evidence="4">The sequence shown here is derived from an EMBL/GenBank/DDBJ whole genome shotgun (WGS) entry which is preliminary data.</text>
</comment>
<gene>
    <name evidence="4" type="ORF">Ccrd_002578</name>
</gene>
<dbReference type="InterPro" id="IPR036236">
    <property type="entry name" value="Znf_C2H2_sf"/>
</dbReference>
<dbReference type="PANTHER" id="PTHR45730">
    <property type="entry name" value="ZINC FINGER PROTEIN JAGGED"/>
    <property type="match status" value="1"/>
</dbReference>
<protein>
    <submittedName>
        <fullName evidence="4">Zinc finger, C2H2</fullName>
    </submittedName>
</protein>
<name>A0A103XR28_CYNCS</name>
<dbReference type="Gramene" id="KVH95331">
    <property type="protein sequence ID" value="KVH95331"/>
    <property type="gene ID" value="Ccrd_002578"/>
</dbReference>
<evidence type="ECO:0000313" key="4">
    <source>
        <dbReference type="EMBL" id="KVH95331.1"/>
    </source>
</evidence>
<dbReference type="Pfam" id="PF13912">
    <property type="entry name" value="zf-C2H2_6"/>
    <property type="match status" value="1"/>
</dbReference>
<sequence>MFCKENKDPKKDAIVGGSSSDPQENNPQDQLSPVDLPVPNQVAGPSAVNISSPPTGVSEEDALVPPVDDGSADERSKTRTFPCRYCSKQFPSAQALGGHQNSHKHEREFAKRQRVHAQGYMPYNYGRLPNSLTLGPPRFPSYNYANNFTLARPPLGYPYSMPGFPNTQYPRPTTGLTLGHFGLSSGMLFKGTQLPGYDNNRMINPYTGNSGNVDNHPIGNFNSIGITGGGEGGMLGGFQGTHGNNRSMWPDLNSLGIAGGKESGSTTTGILMLNGNSRFPADGFDAAGTSTSDLFRTLFGVSQGETSNARDDFQDAIEVCGEGDGTIDLLSRFGMDSGIDGESNGGGSNGETEVTDDGALDLLSRVGVRGPENGEQNGDGSSSALD</sequence>
<dbReference type="InterPro" id="IPR045320">
    <property type="entry name" value="JAGGED/SL1-like"/>
</dbReference>
<evidence type="ECO:0000256" key="2">
    <source>
        <dbReference type="SAM" id="MobiDB-lite"/>
    </source>
</evidence>
<keyword evidence="5" id="KW-1185">Reference proteome</keyword>
<keyword evidence="1" id="KW-0863">Zinc-finger</keyword>
<dbReference type="PROSITE" id="PS00028">
    <property type="entry name" value="ZINC_FINGER_C2H2_1"/>
    <property type="match status" value="1"/>
</dbReference>